<protein>
    <submittedName>
        <fullName evidence="1 2">Uncharacterized protein</fullName>
    </submittedName>
</protein>
<reference evidence="1 3" key="2">
    <citation type="journal article" date="2018" name="Plant J.">
        <title>The Physcomitrella patens chromosome-scale assembly reveals moss genome structure and evolution.</title>
        <authorList>
            <person name="Lang D."/>
            <person name="Ullrich K.K."/>
            <person name="Murat F."/>
            <person name="Fuchs J."/>
            <person name="Jenkins J."/>
            <person name="Haas F.B."/>
            <person name="Piednoel M."/>
            <person name="Gundlach H."/>
            <person name="Van Bel M."/>
            <person name="Meyberg R."/>
            <person name="Vives C."/>
            <person name="Morata J."/>
            <person name="Symeonidi A."/>
            <person name="Hiss M."/>
            <person name="Muchero W."/>
            <person name="Kamisugi Y."/>
            <person name="Saleh O."/>
            <person name="Blanc G."/>
            <person name="Decker E.L."/>
            <person name="van Gessel N."/>
            <person name="Grimwood J."/>
            <person name="Hayes R.D."/>
            <person name="Graham S.W."/>
            <person name="Gunter L.E."/>
            <person name="McDaniel S.F."/>
            <person name="Hoernstein S.N.W."/>
            <person name="Larsson A."/>
            <person name="Li F.W."/>
            <person name="Perroud P.F."/>
            <person name="Phillips J."/>
            <person name="Ranjan P."/>
            <person name="Rokshar D.S."/>
            <person name="Rothfels C.J."/>
            <person name="Schneider L."/>
            <person name="Shu S."/>
            <person name="Stevenson D.W."/>
            <person name="Thummler F."/>
            <person name="Tillich M."/>
            <person name="Villarreal Aguilar J.C."/>
            <person name="Widiez T."/>
            <person name="Wong G.K."/>
            <person name="Wymore A."/>
            <person name="Zhang Y."/>
            <person name="Zimmer A.D."/>
            <person name="Quatrano R.S."/>
            <person name="Mayer K.F.X."/>
            <person name="Goodstein D."/>
            <person name="Casacuberta J.M."/>
            <person name="Vandepoele K."/>
            <person name="Reski R."/>
            <person name="Cuming A.C."/>
            <person name="Tuskan G.A."/>
            <person name="Maumus F."/>
            <person name="Salse J."/>
            <person name="Schmutz J."/>
            <person name="Rensing S.A."/>
        </authorList>
    </citation>
    <scope>NUCLEOTIDE SEQUENCE [LARGE SCALE GENOMIC DNA]</scope>
    <source>
        <strain evidence="2 3">cv. Gransden 2004</strain>
    </source>
</reference>
<keyword evidence="3" id="KW-1185">Reference proteome</keyword>
<dbReference type="AlphaFoldDB" id="A0A2K1J9M7"/>
<dbReference type="EMBL" id="ABEU02000016">
    <property type="protein sequence ID" value="PNR38240.1"/>
    <property type="molecule type" value="Genomic_DNA"/>
</dbReference>
<evidence type="ECO:0000313" key="3">
    <source>
        <dbReference type="Proteomes" id="UP000006727"/>
    </source>
</evidence>
<evidence type="ECO:0000313" key="2">
    <source>
        <dbReference type="EnsemblPlants" id="Pp3c16_22500V3.1"/>
    </source>
</evidence>
<dbReference type="Gramene" id="Pp3c16_22500V3.1">
    <property type="protein sequence ID" value="Pp3c16_22500V3.1"/>
    <property type="gene ID" value="Pp3c16_22500"/>
</dbReference>
<reference evidence="1 3" key="1">
    <citation type="journal article" date="2008" name="Science">
        <title>The Physcomitrella genome reveals evolutionary insights into the conquest of land by plants.</title>
        <authorList>
            <person name="Rensing S."/>
            <person name="Lang D."/>
            <person name="Zimmer A."/>
            <person name="Terry A."/>
            <person name="Salamov A."/>
            <person name="Shapiro H."/>
            <person name="Nishiyama T."/>
            <person name="Perroud P.-F."/>
            <person name="Lindquist E."/>
            <person name="Kamisugi Y."/>
            <person name="Tanahashi T."/>
            <person name="Sakakibara K."/>
            <person name="Fujita T."/>
            <person name="Oishi K."/>
            <person name="Shin-I T."/>
            <person name="Kuroki Y."/>
            <person name="Toyoda A."/>
            <person name="Suzuki Y."/>
            <person name="Hashimoto A."/>
            <person name="Yamaguchi K."/>
            <person name="Sugano A."/>
            <person name="Kohara Y."/>
            <person name="Fujiyama A."/>
            <person name="Anterola A."/>
            <person name="Aoki S."/>
            <person name="Ashton N."/>
            <person name="Barbazuk W.B."/>
            <person name="Barker E."/>
            <person name="Bennetzen J."/>
            <person name="Bezanilla M."/>
            <person name="Blankenship R."/>
            <person name="Cho S.H."/>
            <person name="Dutcher S."/>
            <person name="Estelle M."/>
            <person name="Fawcett J.A."/>
            <person name="Gundlach H."/>
            <person name="Hanada K."/>
            <person name="Heyl A."/>
            <person name="Hicks K.A."/>
            <person name="Hugh J."/>
            <person name="Lohr M."/>
            <person name="Mayer K."/>
            <person name="Melkozernov A."/>
            <person name="Murata T."/>
            <person name="Nelson D."/>
            <person name="Pils B."/>
            <person name="Prigge M."/>
            <person name="Reiss B."/>
            <person name="Renner T."/>
            <person name="Rombauts S."/>
            <person name="Rushton P."/>
            <person name="Sanderfoot A."/>
            <person name="Schween G."/>
            <person name="Shiu S.-H."/>
            <person name="Stueber K."/>
            <person name="Theodoulou F.L."/>
            <person name="Tu H."/>
            <person name="Van de Peer Y."/>
            <person name="Verrier P.J."/>
            <person name="Waters E."/>
            <person name="Wood A."/>
            <person name="Yang L."/>
            <person name="Cove D."/>
            <person name="Cuming A."/>
            <person name="Hasebe M."/>
            <person name="Lucas S."/>
            <person name="Mishler D.B."/>
            <person name="Reski R."/>
            <person name="Grigoriev I."/>
            <person name="Quatrano R.S."/>
            <person name="Boore J.L."/>
        </authorList>
    </citation>
    <scope>NUCLEOTIDE SEQUENCE [LARGE SCALE GENOMIC DNA]</scope>
    <source>
        <strain evidence="2 3">cv. Gransden 2004</strain>
    </source>
</reference>
<name>A0A2K1J9M7_PHYPA</name>
<gene>
    <name evidence="1" type="ORF">PHYPA_021351</name>
</gene>
<accession>A0A2K1J9M7</accession>
<reference evidence="2" key="3">
    <citation type="submission" date="2020-12" db="UniProtKB">
        <authorList>
            <consortium name="EnsemblPlants"/>
        </authorList>
    </citation>
    <scope>IDENTIFICATION</scope>
</reference>
<evidence type="ECO:0000313" key="1">
    <source>
        <dbReference type="EMBL" id="PNR38240.1"/>
    </source>
</evidence>
<dbReference type="Proteomes" id="UP000006727">
    <property type="component" value="Chromosome 16"/>
</dbReference>
<dbReference type="InParanoid" id="A0A2K1J9M7"/>
<dbReference type="EnsemblPlants" id="Pp3c16_22500V3.1">
    <property type="protein sequence ID" value="Pp3c16_22500V3.1"/>
    <property type="gene ID" value="Pp3c16_22500"/>
</dbReference>
<sequence length="40" mass="4758">MEIKHMPRQRLAHIQELKNLYKSHIHAVSNCSMLHNTMIC</sequence>
<proteinExistence type="predicted"/>
<organism evidence="1">
    <name type="scientific">Physcomitrium patens</name>
    <name type="common">Spreading-leaved earth moss</name>
    <name type="synonym">Physcomitrella patens</name>
    <dbReference type="NCBI Taxonomy" id="3218"/>
    <lineage>
        <taxon>Eukaryota</taxon>
        <taxon>Viridiplantae</taxon>
        <taxon>Streptophyta</taxon>
        <taxon>Embryophyta</taxon>
        <taxon>Bryophyta</taxon>
        <taxon>Bryophytina</taxon>
        <taxon>Bryopsida</taxon>
        <taxon>Funariidae</taxon>
        <taxon>Funariales</taxon>
        <taxon>Funariaceae</taxon>
        <taxon>Physcomitrium</taxon>
    </lineage>
</organism>